<feature type="non-terminal residue" evidence="1">
    <location>
        <position position="1"/>
    </location>
</feature>
<dbReference type="Proteomes" id="UP000596742">
    <property type="component" value="Unassembled WGS sequence"/>
</dbReference>
<evidence type="ECO:0000313" key="2">
    <source>
        <dbReference type="Proteomes" id="UP000596742"/>
    </source>
</evidence>
<proteinExistence type="predicted"/>
<dbReference type="InterPro" id="IPR043502">
    <property type="entry name" value="DNA/RNA_pol_sf"/>
</dbReference>
<comment type="caution">
    <text evidence="1">The sequence shown here is derived from an EMBL/GenBank/DDBJ whole genome shotgun (WGS) entry which is preliminary data.</text>
</comment>
<evidence type="ECO:0008006" key="3">
    <source>
        <dbReference type="Google" id="ProtNLM"/>
    </source>
</evidence>
<organism evidence="1 2">
    <name type="scientific">Mytilus galloprovincialis</name>
    <name type="common">Mediterranean mussel</name>
    <dbReference type="NCBI Taxonomy" id="29158"/>
    <lineage>
        <taxon>Eukaryota</taxon>
        <taxon>Metazoa</taxon>
        <taxon>Spiralia</taxon>
        <taxon>Lophotrochozoa</taxon>
        <taxon>Mollusca</taxon>
        <taxon>Bivalvia</taxon>
        <taxon>Autobranchia</taxon>
        <taxon>Pteriomorphia</taxon>
        <taxon>Mytilida</taxon>
        <taxon>Mytiloidea</taxon>
        <taxon>Mytilidae</taxon>
        <taxon>Mytilinae</taxon>
        <taxon>Mytilus</taxon>
    </lineage>
</organism>
<accession>A0A8B6FJQ1</accession>
<sequence length="131" mass="15430">VLTYLQSISDYSSWKKHVINIVLYLDDGFGMNNDNNEFIKDYEFVKHLLLNAGFRLNEETPVFPPVQKLEWFEIIWDSCKFTLCIHQRRIDELLKSIHNVFREIPYISARNLAQVTGRIIGMSPVIEILLE</sequence>
<dbReference type="SUPFAM" id="SSF56672">
    <property type="entry name" value="DNA/RNA polymerases"/>
    <property type="match status" value="1"/>
</dbReference>
<dbReference type="AlphaFoldDB" id="A0A8B6FJQ1"/>
<keyword evidence="2" id="KW-1185">Reference proteome</keyword>
<protein>
    <recommendedName>
        <fullName evidence="3">Reverse transcriptase domain-containing protein</fullName>
    </recommendedName>
</protein>
<dbReference type="EMBL" id="UYJE01006879">
    <property type="protein sequence ID" value="VDI49875.1"/>
    <property type="molecule type" value="Genomic_DNA"/>
</dbReference>
<name>A0A8B6FJQ1_MYTGA</name>
<reference evidence="1" key="1">
    <citation type="submission" date="2018-11" db="EMBL/GenBank/DDBJ databases">
        <authorList>
            <person name="Alioto T."/>
            <person name="Alioto T."/>
        </authorList>
    </citation>
    <scope>NUCLEOTIDE SEQUENCE</scope>
</reference>
<evidence type="ECO:0000313" key="1">
    <source>
        <dbReference type="EMBL" id="VDI49875.1"/>
    </source>
</evidence>
<gene>
    <name evidence="1" type="ORF">MGAL_10B048108</name>
</gene>
<dbReference type="OrthoDB" id="6153629at2759"/>